<protein>
    <submittedName>
        <fullName evidence="1">Uncharacterized protein</fullName>
    </submittedName>
</protein>
<comment type="caution">
    <text evidence="1">The sequence shown here is derived from an EMBL/GenBank/DDBJ whole genome shotgun (WGS) entry which is preliminary data.</text>
</comment>
<evidence type="ECO:0000313" key="2">
    <source>
        <dbReference type="Proteomes" id="UP000620139"/>
    </source>
</evidence>
<dbReference type="Proteomes" id="UP000620139">
    <property type="component" value="Unassembled WGS sequence"/>
</dbReference>
<dbReference type="RefSeq" id="WP_198100654.1">
    <property type="nucleotide sequence ID" value="NZ_JAEDAL010000003.1"/>
</dbReference>
<gene>
    <name evidence="1" type="ORF">I7X43_09290</name>
</gene>
<dbReference type="AlphaFoldDB" id="A0A931IXX8"/>
<dbReference type="EMBL" id="JAEDAL010000003">
    <property type="protein sequence ID" value="MBH9553050.1"/>
    <property type="molecule type" value="Genomic_DNA"/>
</dbReference>
<name>A0A931IXX8_9BURK</name>
<keyword evidence="2" id="KW-1185">Reference proteome</keyword>
<accession>A0A931IXX8</accession>
<organism evidence="1 2">
    <name type="scientific">Inhella gelatinilytica</name>
    <dbReference type="NCBI Taxonomy" id="2795030"/>
    <lineage>
        <taxon>Bacteria</taxon>
        <taxon>Pseudomonadati</taxon>
        <taxon>Pseudomonadota</taxon>
        <taxon>Betaproteobacteria</taxon>
        <taxon>Burkholderiales</taxon>
        <taxon>Sphaerotilaceae</taxon>
        <taxon>Inhella</taxon>
    </lineage>
</organism>
<proteinExistence type="predicted"/>
<reference evidence="1" key="1">
    <citation type="submission" date="2020-12" db="EMBL/GenBank/DDBJ databases">
        <title>The genome sequence of Inhella sp. 4Y17.</title>
        <authorList>
            <person name="Liu Y."/>
        </authorList>
    </citation>
    <scope>NUCLEOTIDE SEQUENCE</scope>
    <source>
        <strain evidence="1">4Y10</strain>
    </source>
</reference>
<sequence length="75" mass="8542">MQVNPAAIHAFSLLVEPDRVCQAVARSERLARLRSRVFRPLDRPLIPTRVAAISDWDEVDIDLDDLESEFEPDPT</sequence>
<evidence type="ECO:0000313" key="1">
    <source>
        <dbReference type="EMBL" id="MBH9553050.1"/>
    </source>
</evidence>